<dbReference type="Proteomes" id="UP000029500">
    <property type="component" value="Chromosome"/>
</dbReference>
<dbReference type="eggNOG" id="ENOG5033D42">
    <property type="taxonomic scope" value="Bacteria"/>
</dbReference>
<evidence type="ECO:0000313" key="1">
    <source>
        <dbReference type="EMBL" id="AIQ70206.1"/>
    </source>
</evidence>
<evidence type="ECO:0000313" key="2">
    <source>
        <dbReference type="Proteomes" id="UP000029500"/>
    </source>
</evidence>
<dbReference type="HOGENOM" id="CLU_192906_1_0_9"/>
<dbReference type="AlphaFoldDB" id="A0A089M8S5"/>
<dbReference type="RefSeq" id="WP_025708010.1">
    <property type="nucleotide sequence ID" value="NZ_CP009287.1"/>
</dbReference>
<evidence type="ECO:0008006" key="3">
    <source>
        <dbReference type="Google" id="ProtNLM"/>
    </source>
</evidence>
<accession>A0A089M8S5</accession>
<organism evidence="1 2">
    <name type="scientific">Paenibacillus graminis</name>
    <dbReference type="NCBI Taxonomy" id="189425"/>
    <lineage>
        <taxon>Bacteria</taxon>
        <taxon>Bacillati</taxon>
        <taxon>Bacillota</taxon>
        <taxon>Bacilli</taxon>
        <taxon>Bacillales</taxon>
        <taxon>Paenibacillaceae</taxon>
        <taxon>Paenibacillus</taxon>
    </lineage>
</organism>
<name>A0A089M8S5_9BACL</name>
<proteinExistence type="predicted"/>
<reference evidence="1 2" key="1">
    <citation type="submission" date="2014-08" db="EMBL/GenBank/DDBJ databases">
        <title>Comparative genomics of the Paenibacillus odorifer group.</title>
        <authorList>
            <person name="den Bakker H.C."/>
            <person name="Tsai Y.-C."/>
            <person name="Martin N."/>
            <person name="Korlach J."/>
            <person name="Wiedmann M."/>
        </authorList>
    </citation>
    <scope>NUCLEOTIDE SEQUENCE [LARGE SCALE GENOMIC DNA]</scope>
    <source>
        <strain evidence="1 2">DSM 15220</strain>
    </source>
</reference>
<dbReference type="KEGG" id="pgm:PGRAT_23045"/>
<keyword evidence="2" id="KW-1185">Reference proteome</keyword>
<dbReference type="OrthoDB" id="2625437at2"/>
<protein>
    <recommendedName>
        <fullName evidence="3">Inhibitor of sigma-G Gin</fullName>
    </recommendedName>
</protein>
<dbReference type="EMBL" id="CP009287">
    <property type="protein sequence ID" value="AIQ70206.1"/>
    <property type="molecule type" value="Genomic_DNA"/>
</dbReference>
<sequence length="68" mass="7816">MNRTGRTCRTCGVPLMTDDVAIYLKLVTRNAQDFLCIDCLGEQLKCGREPIEQLIQYFRKSGNCVLFR</sequence>
<gene>
    <name evidence="1" type="ORF">PGRAT_23045</name>
</gene>